<dbReference type="InterPro" id="IPR050624">
    <property type="entry name" value="HTH-type_Tx_Regulator"/>
</dbReference>
<proteinExistence type="predicted"/>
<dbReference type="AlphaFoldDB" id="A0A2A5SNS6"/>
<organism evidence="1 2">
    <name type="scientific">Lactococcus cremoris subsp. tructae</name>
    <dbReference type="NCBI Taxonomy" id="542833"/>
    <lineage>
        <taxon>Bacteria</taxon>
        <taxon>Bacillati</taxon>
        <taxon>Bacillota</taxon>
        <taxon>Bacilli</taxon>
        <taxon>Lactobacillales</taxon>
        <taxon>Streptococcaceae</taxon>
        <taxon>Lactococcus</taxon>
    </lineage>
</organism>
<reference evidence="1 2" key="1">
    <citation type="submission" date="2014-12" db="EMBL/GenBank/DDBJ databases">
        <title>Draft genome sequences of 10 type strains of Lactococcus.</title>
        <authorList>
            <person name="Sun Z."/>
            <person name="Zhong Z."/>
            <person name="Liu W."/>
            <person name="Zhang W."/>
            <person name="Zhang H."/>
        </authorList>
    </citation>
    <scope>NUCLEOTIDE SEQUENCE [LARGE SCALE GENOMIC DNA]</scope>
    <source>
        <strain evidence="1 2">DSM 21502</strain>
    </source>
</reference>
<accession>A0A2A5SNS6</accession>
<comment type="caution">
    <text evidence="1">The sequence shown here is derived from an EMBL/GenBank/DDBJ whole genome shotgun (WGS) entry which is preliminary data.</text>
</comment>
<dbReference type="EMBL" id="JXKC01000025">
    <property type="protein sequence ID" value="PCS15280.1"/>
    <property type="molecule type" value="Genomic_DNA"/>
</dbReference>
<dbReference type="PANTHER" id="PTHR43479:SF11">
    <property type="entry name" value="ACREF_ENVCD OPERON REPRESSOR-RELATED"/>
    <property type="match status" value="1"/>
</dbReference>
<dbReference type="Proteomes" id="UP000218711">
    <property type="component" value="Unassembled WGS sequence"/>
</dbReference>
<evidence type="ECO:0000313" key="2">
    <source>
        <dbReference type="Proteomes" id="UP000218711"/>
    </source>
</evidence>
<sequence>MISANKEQKLYITEIQKKIMDAFLVVANESNSGTRITMNEIANKVRMTPQAIYRKHFKSVIEISDTIRDEITDDIIKAMDEAFVKDKNLPILEAIAREVIPVMYKYRFAIRIFYHYTEYGDWFSYIGDGFVEWARPFLKKDLSDVSIARESLLHLYVRIIIQILLQWVAEDSPAPPSIYCDEFLELCEMLHLSDYFDRSYLDDSL</sequence>
<evidence type="ECO:0008006" key="3">
    <source>
        <dbReference type="Google" id="ProtNLM"/>
    </source>
</evidence>
<dbReference type="PANTHER" id="PTHR43479">
    <property type="entry name" value="ACREF/ENVCD OPERON REPRESSOR-RELATED"/>
    <property type="match status" value="1"/>
</dbReference>
<name>A0A2A5SNS6_LACLC</name>
<dbReference type="Gene3D" id="1.10.357.10">
    <property type="entry name" value="Tetracycline Repressor, domain 2"/>
    <property type="match status" value="1"/>
</dbReference>
<protein>
    <recommendedName>
        <fullName evidence="3">TetR/AcrR family transcriptional regulator</fullName>
    </recommendedName>
</protein>
<evidence type="ECO:0000313" key="1">
    <source>
        <dbReference type="EMBL" id="PCS15280.1"/>
    </source>
</evidence>
<gene>
    <name evidence="1" type="ORF">RU92_GL001680</name>
</gene>